<evidence type="ECO:0000256" key="6">
    <source>
        <dbReference type="PROSITE-ProRule" id="PRU10010"/>
    </source>
</evidence>
<dbReference type="InterPro" id="IPR000706">
    <property type="entry name" value="AGPR_type-1"/>
</dbReference>
<dbReference type="InterPro" id="IPR050085">
    <property type="entry name" value="AGPR"/>
</dbReference>
<sequence>MYNHSRGDTMRAVVVGATGYAGQEVVKILARHPEFEIVALTSSRQQHEPVSDIFPYLSRGPSVFVDPKDLSDREFDWVFSCQGPKQATPYFFEWIERGARIVDLSADFRFQDIKVYEQAYGSHPAPELLALAKAGYADDPSMHYDNAMRILGNPGCYPTAFYAAIAPLIAQGQSLPLVIVDGKSGVSGAGRAPREHLMMAEMIENVTPYNDPGKHRHTFEMEAVTGQTVVFQPHLMPMARGMELTIYIPNSSLSANRVVELWQDYYDGNAFITVLSPGQKPQTRRVRDTNRIELGVSADERSDTLVLYSALDNLQKGAAGQAVQHVNRWMNWPMELGLE</sequence>
<dbReference type="InterPro" id="IPR058924">
    <property type="entry name" value="AGPR_dimerisation_dom"/>
</dbReference>
<dbReference type="CDD" id="cd17895">
    <property type="entry name" value="AGPR_1_N"/>
    <property type="match status" value="1"/>
</dbReference>
<dbReference type="InterPro" id="IPR036291">
    <property type="entry name" value="NAD(P)-bd_dom_sf"/>
</dbReference>
<dbReference type="GO" id="GO:0003942">
    <property type="term" value="F:N-acetyl-gamma-glutamyl-phosphate reductase activity"/>
    <property type="evidence" value="ECO:0007669"/>
    <property type="project" value="UniProtKB-UniRule"/>
</dbReference>
<evidence type="ECO:0000313" key="8">
    <source>
        <dbReference type="EMBL" id="PSR25154.1"/>
    </source>
</evidence>
<keyword evidence="3 5" id="KW-0521">NADP</keyword>
<dbReference type="EC" id="1.2.1.38" evidence="5"/>
<dbReference type="CDD" id="cd23934">
    <property type="entry name" value="AGPR_1_C"/>
    <property type="match status" value="1"/>
</dbReference>
<evidence type="ECO:0000256" key="1">
    <source>
        <dbReference type="ARBA" id="ARBA00022571"/>
    </source>
</evidence>
<dbReference type="PANTHER" id="PTHR32338">
    <property type="entry name" value="N-ACETYL-GAMMA-GLUTAMYL-PHOSPHATE REDUCTASE, CHLOROPLASTIC-RELATED-RELATED"/>
    <property type="match status" value="1"/>
</dbReference>
<dbReference type="PROSITE" id="PS01224">
    <property type="entry name" value="ARGC"/>
    <property type="match status" value="1"/>
</dbReference>
<dbReference type="GO" id="GO:0005737">
    <property type="term" value="C:cytoplasm"/>
    <property type="evidence" value="ECO:0007669"/>
    <property type="project" value="UniProtKB-SubCell"/>
</dbReference>
<dbReference type="GO" id="GO:0051287">
    <property type="term" value="F:NAD binding"/>
    <property type="evidence" value="ECO:0007669"/>
    <property type="project" value="InterPro"/>
</dbReference>
<name>A0A2T2WSE2_SULTH</name>
<comment type="catalytic activity">
    <reaction evidence="5">
        <text>N-acetyl-L-glutamate 5-semialdehyde + phosphate + NADP(+) = N-acetyl-L-glutamyl 5-phosphate + NADPH + H(+)</text>
        <dbReference type="Rhea" id="RHEA:21588"/>
        <dbReference type="ChEBI" id="CHEBI:15378"/>
        <dbReference type="ChEBI" id="CHEBI:29123"/>
        <dbReference type="ChEBI" id="CHEBI:43474"/>
        <dbReference type="ChEBI" id="CHEBI:57783"/>
        <dbReference type="ChEBI" id="CHEBI:57936"/>
        <dbReference type="ChEBI" id="CHEBI:58349"/>
        <dbReference type="EC" id="1.2.1.38"/>
    </reaction>
</comment>
<accession>A0A2T2WSE2</accession>
<reference evidence="8 9" key="1">
    <citation type="journal article" date="2014" name="BMC Genomics">
        <title>Comparison of environmental and isolate Sulfobacillus genomes reveals diverse carbon, sulfur, nitrogen, and hydrogen metabolisms.</title>
        <authorList>
            <person name="Justice N.B."/>
            <person name="Norman A."/>
            <person name="Brown C.T."/>
            <person name="Singh A."/>
            <person name="Thomas B.C."/>
            <person name="Banfield J.F."/>
        </authorList>
    </citation>
    <scope>NUCLEOTIDE SEQUENCE [LARGE SCALE GENOMIC DNA]</scope>
    <source>
        <strain evidence="8">AMDSBA5</strain>
    </source>
</reference>
<dbReference type="UniPathway" id="UPA00068">
    <property type="reaction ID" value="UER00108"/>
</dbReference>
<organism evidence="8 9">
    <name type="scientific">Sulfobacillus thermosulfidooxidans</name>
    <dbReference type="NCBI Taxonomy" id="28034"/>
    <lineage>
        <taxon>Bacteria</taxon>
        <taxon>Bacillati</taxon>
        <taxon>Bacillota</taxon>
        <taxon>Clostridia</taxon>
        <taxon>Eubacteriales</taxon>
        <taxon>Clostridiales Family XVII. Incertae Sedis</taxon>
        <taxon>Sulfobacillus</taxon>
    </lineage>
</organism>
<dbReference type="SMART" id="SM00859">
    <property type="entry name" value="Semialdhyde_dh"/>
    <property type="match status" value="1"/>
</dbReference>
<feature type="domain" description="Semialdehyde dehydrogenase NAD-binding" evidence="7">
    <location>
        <begin position="11"/>
        <end position="134"/>
    </location>
</feature>
<evidence type="ECO:0000259" key="7">
    <source>
        <dbReference type="SMART" id="SM00859"/>
    </source>
</evidence>
<keyword evidence="5" id="KW-0963">Cytoplasm</keyword>
<protein>
    <recommendedName>
        <fullName evidence="5">N-acetyl-gamma-glutamyl-phosphate reductase</fullName>
        <shortName evidence="5">AGPR</shortName>
        <ecNumber evidence="5">1.2.1.38</ecNumber>
    </recommendedName>
    <alternativeName>
        <fullName evidence="5">N-acetyl-glutamate semialdehyde dehydrogenase</fullName>
        <shortName evidence="5">NAGSA dehydrogenase</shortName>
    </alternativeName>
</protein>
<comment type="pathway">
    <text evidence="5">Amino-acid biosynthesis; L-arginine biosynthesis; N(2)-acetyl-L-ornithine from L-glutamate: step 3/4.</text>
</comment>
<gene>
    <name evidence="5 8" type="primary">argC</name>
    <name evidence="8" type="ORF">C7B47_13040</name>
</gene>
<dbReference type="InterPro" id="IPR023013">
    <property type="entry name" value="AGPR_AS"/>
</dbReference>
<dbReference type="Proteomes" id="UP000242705">
    <property type="component" value="Unassembled WGS sequence"/>
</dbReference>
<evidence type="ECO:0000256" key="5">
    <source>
        <dbReference type="HAMAP-Rule" id="MF_00150"/>
    </source>
</evidence>
<evidence type="ECO:0000313" key="9">
    <source>
        <dbReference type="Proteomes" id="UP000242705"/>
    </source>
</evidence>
<dbReference type="EMBL" id="PXYX01000035">
    <property type="protein sequence ID" value="PSR25154.1"/>
    <property type="molecule type" value="Genomic_DNA"/>
</dbReference>
<dbReference type="SUPFAM" id="SSF51735">
    <property type="entry name" value="NAD(P)-binding Rossmann-fold domains"/>
    <property type="match status" value="1"/>
</dbReference>
<dbReference type="Gene3D" id="3.30.360.10">
    <property type="entry name" value="Dihydrodipicolinate Reductase, domain 2"/>
    <property type="match status" value="1"/>
</dbReference>
<keyword evidence="4 5" id="KW-0560">Oxidoreductase</keyword>
<dbReference type="Pfam" id="PF22698">
    <property type="entry name" value="Semialdhyde_dhC_1"/>
    <property type="match status" value="1"/>
</dbReference>
<dbReference type="GO" id="GO:0070401">
    <property type="term" value="F:NADP+ binding"/>
    <property type="evidence" value="ECO:0007669"/>
    <property type="project" value="InterPro"/>
</dbReference>
<feature type="active site" evidence="5 6">
    <location>
        <position position="156"/>
    </location>
</feature>
<dbReference type="AlphaFoldDB" id="A0A2T2WSE2"/>
<evidence type="ECO:0000256" key="2">
    <source>
        <dbReference type="ARBA" id="ARBA00022605"/>
    </source>
</evidence>
<dbReference type="InterPro" id="IPR000534">
    <property type="entry name" value="Semialdehyde_DH_NAD-bd"/>
</dbReference>
<proteinExistence type="inferred from homology"/>
<evidence type="ECO:0000256" key="4">
    <source>
        <dbReference type="ARBA" id="ARBA00023002"/>
    </source>
</evidence>
<comment type="subcellular location">
    <subcellularLocation>
        <location evidence="5">Cytoplasm</location>
    </subcellularLocation>
</comment>
<comment type="function">
    <text evidence="5">Catalyzes the NADPH-dependent reduction of N-acetyl-5-glutamyl phosphate to yield N-acetyl-L-glutamate 5-semialdehyde.</text>
</comment>
<dbReference type="SUPFAM" id="SSF55347">
    <property type="entry name" value="Glyceraldehyde-3-phosphate dehydrogenase-like, C-terminal domain"/>
    <property type="match status" value="1"/>
</dbReference>
<dbReference type="GO" id="GO:0006526">
    <property type="term" value="P:L-arginine biosynthetic process"/>
    <property type="evidence" value="ECO:0007669"/>
    <property type="project" value="UniProtKB-UniRule"/>
</dbReference>
<comment type="caution">
    <text evidence="8">The sequence shown here is derived from an EMBL/GenBank/DDBJ whole genome shotgun (WGS) entry which is preliminary data.</text>
</comment>
<dbReference type="HAMAP" id="MF_00150">
    <property type="entry name" value="ArgC_type1"/>
    <property type="match status" value="1"/>
</dbReference>
<keyword evidence="1 5" id="KW-0055">Arginine biosynthesis</keyword>
<evidence type="ECO:0000256" key="3">
    <source>
        <dbReference type="ARBA" id="ARBA00022857"/>
    </source>
</evidence>
<dbReference type="Gene3D" id="3.40.50.720">
    <property type="entry name" value="NAD(P)-binding Rossmann-like Domain"/>
    <property type="match status" value="1"/>
</dbReference>
<dbReference type="PANTHER" id="PTHR32338:SF10">
    <property type="entry name" value="N-ACETYL-GAMMA-GLUTAMYL-PHOSPHATE REDUCTASE, CHLOROPLASTIC-RELATED"/>
    <property type="match status" value="1"/>
</dbReference>
<comment type="similarity">
    <text evidence="5">Belongs to the NAGSA dehydrogenase family. Type 1 subfamily.</text>
</comment>
<dbReference type="Pfam" id="PF01118">
    <property type="entry name" value="Semialdhyde_dh"/>
    <property type="match status" value="1"/>
</dbReference>
<dbReference type="NCBIfam" id="TIGR01850">
    <property type="entry name" value="argC"/>
    <property type="match status" value="1"/>
</dbReference>
<keyword evidence="2 5" id="KW-0028">Amino-acid biosynthesis</keyword>